<evidence type="ECO:0000259" key="19">
    <source>
        <dbReference type="Pfam" id="PF07715"/>
    </source>
</evidence>
<dbReference type="Gene3D" id="2.40.170.20">
    <property type="entry name" value="TonB-dependent receptor, beta-barrel domain"/>
    <property type="match status" value="1"/>
</dbReference>
<dbReference type="PANTHER" id="PTHR32552:SF68">
    <property type="entry name" value="FERRICHROME OUTER MEMBRANE TRANSPORTER_PHAGE RECEPTOR"/>
    <property type="match status" value="1"/>
</dbReference>
<evidence type="ECO:0000256" key="17">
    <source>
        <dbReference type="SAM" id="SignalP"/>
    </source>
</evidence>
<keyword evidence="12 20" id="KW-0675">Receptor</keyword>
<feature type="region of interest" description="Disordered" evidence="16">
    <location>
        <begin position="42"/>
        <end position="61"/>
    </location>
</feature>
<dbReference type="NCBIfam" id="TIGR01783">
    <property type="entry name" value="TonB-siderophor"/>
    <property type="match status" value="1"/>
</dbReference>
<evidence type="ECO:0000256" key="12">
    <source>
        <dbReference type="ARBA" id="ARBA00023170"/>
    </source>
</evidence>
<dbReference type="InterPro" id="IPR036942">
    <property type="entry name" value="Beta-barrel_TonB_sf"/>
</dbReference>
<evidence type="ECO:0000256" key="1">
    <source>
        <dbReference type="ARBA" id="ARBA00004571"/>
    </source>
</evidence>
<evidence type="ECO:0000256" key="16">
    <source>
        <dbReference type="SAM" id="MobiDB-lite"/>
    </source>
</evidence>
<feature type="signal peptide" evidence="17">
    <location>
        <begin position="1"/>
        <end position="27"/>
    </location>
</feature>
<feature type="domain" description="TonB-dependent receptor plug" evidence="19">
    <location>
        <begin position="69"/>
        <end position="164"/>
    </location>
</feature>
<evidence type="ECO:0000256" key="14">
    <source>
        <dbReference type="PROSITE-ProRule" id="PRU01360"/>
    </source>
</evidence>
<keyword evidence="4 14" id="KW-1134">Transmembrane beta strand</keyword>
<feature type="domain" description="TonB-dependent receptor-like beta-barrel" evidence="18">
    <location>
        <begin position="238"/>
        <end position="670"/>
    </location>
</feature>
<evidence type="ECO:0000256" key="5">
    <source>
        <dbReference type="ARBA" id="ARBA00022496"/>
    </source>
</evidence>
<keyword evidence="5" id="KW-0410">Iron transport</keyword>
<comment type="subcellular location">
    <subcellularLocation>
        <location evidence="1 14">Cell outer membrane</location>
        <topology evidence="1 14">Multi-pass membrane protein</topology>
    </subcellularLocation>
</comment>
<sequence length="703" mass="77096">MSRYLHKKYVRVSVSIGPALLFHVAHAQNVPAEPQTLPSVTVRADGDKDLGTGYKPTSTVSATKTEAPLRDVPQTVNVVTAQVMQDQHATSIQDALKNVPGVSFSSGDGQRDQVSIRGFSAIADQFVDGIRDDALYFRDLSNVDRIEVIKGPAAVLYGRGSSGGLINRVTKKPGIDVTDFALSYGMWADRRVEGDVGRTFGDGAAAFRITAAHEEANSYRSQQFLNRTAVAPSLELRLAPQTTVLLQADWLEDRRVTDFGVPAYRGRPVPVDPSTYYGAANARDADYSQSRVYSGTATVNHRFNDNWSIRNATRYYHYSLDRNNTLVGSVNETTRRASLTHGNVYREEHGWFNQTDLTQKAEFFGMKHELLYGVEVGQQNKDLVNYSRANVASVDLFNPVLPVLPRLVGGTPATSNLGVFKTLGLYTQDMIQFSEQWKALVGVRYDRFEQETIQRLPGQPNLARTDNAWSPRAGLVWQPSKQQSYYVSWSRSFQPSGEAFSLAANNAQLAPETTRNTEVGAKYDFLDGKASTTVSLFRIERTNIKVANATGTALIPIGEQRTDGLELSGAAELGGGWRMLGGYAYLDAVVTQSTPALQGKQATLTPRHSGNVWLTKDLGHGFGLGGGLNLVGARQADPANTVTLPGYVTADMVAWYRRGKFEAQLNLYNIFNQGYIVSGHGSSPNLNLPGAPRSVMATLRYRM</sequence>
<evidence type="ECO:0000256" key="3">
    <source>
        <dbReference type="ARBA" id="ARBA00022448"/>
    </source>
</evidence>
<evidence type="ECO:0000256" key="8">
    <source>
        <dbReference type="ARBA" id="ARBA00023004"/>
    </source>
</evidence>
<dbReference type="Pfam" id="PF07715">
    <property type="entry name" value="Plug"/>
    <property type="match status" value="1"/>
</dbReference>
<accession>A0A3G8HB99</accession>
<dbReference type="InterPro" id="IPR039426">
    <property type="entry name" value="TonB-dep_rcpt-like"/>
</dbReference>
<name>A0A3G8HB99_9BURK</name>
<dbReference type="AlphaFoldDB" id="A0A3G8HB99"/>
<evidence type="ECO:0000259" key="18">
    <source>
        <dbReference type="Pfam" id="PF00593"/>
    </source>
</evidence>
<dbReference type="EMBL" id="CP033970">
    <property type="protein sequence ID" value="AZG16882.1"/>
    <property type="molecule type" value="Genomic_DNA"/>
</dbReference>
<dbReference type="SUPFAM" id="SSF56935">
    <property type="entry name" value="Porins"/>
    <property type="match status" value="1"/>
</dbReference>
<keyword evidence="11 14" id="KW-0472">Membrane</keyword>
<dbReference type="PANTHER" id="PTHR32552">
    <property type="entry name" value="FERRICHROME IRON RECEPTOR-RELATED"/>
    <property type="match status" value="1"/>
</dbReference>
<gene>
    <name evidence="20" type="ORF">EHF44_26370</name>
</gene>
<dbReference type="InterPro" id="IPR000531">
    <property type="entry name" value="Beta-barrel_TonB"/>
</dbReference>
<keyword evidence="3 14" id="KW-0813">Transport</keyword>
<dbReference type="InterPro" id="IPR012910">
    <property type="entry name" value="Plug_dom"/>
</dbReference>
<dbReference type="OrthoDB" id="9790771at2"/>
<keyword evidence="6 14" id="KW-0812">Transmembrane</keyword>
<evidence type="ECO:0000313" key="20">
    <source>
        <dbReference type="EMBL" id="AZG16882.1"/>
    </source>
</evidence>
<dbReference type="GO" id="GO:0038023">
    <property type="term" value="F:signaling receptor activity"/>
    <property type="evidence" value="ECO:0007669"/>
    <property type="project" value="InterPro"/>
</dbReference>
<reference evidence="21" key="1">
    <citation type="submission" date="2018-11" db="EMBL/GenBank/DDBJ databases">
        <title>FDA dAtabase for Regulatory Grade micrObial Sequences (FDA-ARGOS): Supporting development and validation of Infectious Disease Dx tests.</title>
        <authorList>
            <person name="Goldberg B."/>
            <person name="Campos J."/>
            <person name="Tallon L."/>
            <person name="Sadzewicz L."/>
            <person name="Zhao X."/>
            <person name="Vavikolanu K."/>
            <person name="Mehta A."/>
            <person name="Aluvathingal J."/>
            <person name="Nadendla S."/>
            <person name="Geyer C."/>
            <person name="Nandy P."/>
            <person name="Yan Y."/>
            <person name="Sichtig H."/>
        </authorList>
    </citation>
    <scope>NUCLEOTIDE SEQUENCE [LARGE SCALE GENOMIC DNA]</scope>
    <source>
        <strain evidence="21">FDAARGOS_614</strain>
    </source>
</reference>
<dbReference type="GO" id="GO:0015344">
    <property type="term" value="F:siderophore uptake transmembrane transporter activity"/>
    <property type="evidence" value="ECO:0007669"/>
    <property type="project" value="TreeGrafter"/>
</dbReference>
<dbReference type="KEGG" id="cpau:EHF44_26370"/>
<dbReference type="PROSITE" id="PS52016">
    <property type="entry name" value="TONB_DEPENDENT_REC_3"/>
    <property type="match status" value="1"/>
</dbReference>
<dbReference type="InterPro" id="IPR037066">
    <property type="entry name" value="Plug_dom_sf"/>
</dbReference>
<protein>
    <submittedName>
        <fullName evidence="20">TonB-dependent siderophore receptor</fullName>
    </submittedName>
</protein>
<evidence type="ECO:0000256" key="13">
    <source>
        <dbReference type="ARBA" id="ARBA00023237"/>
    </source>
</evidence>
<evidence type="ECO:0000256" key="7">
    <source>
        <dbReference type="ARBA" id="ARBA00022729"/>
    </source>
</evidence>
<evidence type="ECO:0000256" key="9">
    <source>
        <dbReference type="ARBA" id="ARBA00023065"/>
    </source>
</evidence>
<evidence type="ECO:0000256" key="6">
    <source>
        <dbReference type="ARBA" id="ARBA00022692"/>
    </source>
</evidence>
<organism evidence="20 21">
    <name type="scientific">Cupriavidus pauculus</name>
    <dbReference type="NCBI Taxonomy" id="82633"/>
    <lineage>
        <taxon>Bacteria</taxon>
        <taxon>Pseudomonadati</taxon>
        <taxon>Pseudomonadota</taxon>
        <taxon>Betaproteobacteria</taxon>
        <taxon>Burkholderiales</taxon>
        <taxon>Burkholderiaceae</taxon>
        <taxon>Cupriavidus</taxon>
    </lineage>
</organism>
<keyword evidence="10 15" id="KW-0798">TonB box</keyword>
<dbReference type="InterPro" id="IPR010105">
    <property type="entry name" value="TonB_sidphr_rcpt"/>
</dbReference>
<dbReference type="GO" id="GO:0015891">
    <property type="term" value="P:siderophore transport"/>
    <property type="evidence" value="ECO:0007669"/>
    <property type="project" value="InterPro"/>
</dbReference>
<keyword evidence="13 14" id="KW-0998">Cell outer membrane</keyword>
<dbReference type="GO" id="GO:0009279">
    <property type="term" value="C:cell outer membrane"/>
    <property type="evidence" value="ECO:0007669"/>
    <property type="project" value="UniProtKB-SubCell"/>
</dbReference>
<evidence type="ECO:0000313" key="21">
    <source>
        <dbReference type="Proteomes" id="UP000270411"/>
    </source>
</evidence>
<evidence type="ECO:0000256" key="4">
    <source>
        <dbReference type="ARBA" id="ARBA00022452"/>
    </source>
</evidence>
<evidence type="ECO:0000256" key="15">
    <source>
        <dbReference type="RuleBase" id="RU003357"/>
    </source>
</evidence>
<comment type="similarity">
    <text evidence="2 14 15">Belongs to the TonB-dependent receptor family.</text>
</comment>
<keyword evidence="7 17" id="KW-0732">Signal</keyword>
<evidence type="ECO:0000256" key="10">
    <source>
        <dbReference type="ARBA" id="ARBA00023077"/>
    </source>
</evidence>
<dbReference type="Proteomes" id="UP000270411">
    <property type="component" value="Chromosome 2"/>
</dbReference>
<keyword evidence="9" id="KW-0406">Ion transport</keyword>
<feature type="chain" id="PRO_5018266659" evidence="17">
    <location>
        <begin position="28"/>
        <end position="703"/>
    </location>
</feature>
<keyword evidence="8" id="KW-0408">Iron</keyword>
<evidence type="ECO:0000256" key="2">
    <source>
        <dbReference type="ARBA" id="ARBA00009810"/>
    </source>
</evidence>
<dbReference type="CDD" id="cd01347">
    <property type="entry name" value="ligand_gated_channel"/>
    <property type="match status" value="1"/>
</dbReference>
<evidence type="ECO:0000256" key="11">
    <source>
        <dbReference type="ARBA" id="ARBA00023136"/>
    </source>
</evidence>
<dbReference type="RefSeq" id="WP_124686613.1">
    <property type="nucleotide sequence ID" value="NZ_CP033970.1"/>
</dbReference>
<dbReference type="Gene3D" id="2.170.130.10">
    <property type="entry name" value="TonB-dependent receptor, plug domain"/>
    <property type="match status" value="1"/>
</dbReference>
<proteinExistence type="inferred from homology"/>
<dbReference type="Pfam" id="PF00593">
    <property type="entry name" value="TonB_dep_Rec_b-barrel"/>
    <property type="match status" value="1"/>
</dbReference>
<dbReference type="FunFam" id="2.170.130.10:FF:000001">
    <property type="entry name" value="Catecholate siderophore TonB-dependent receptor"/>
    <property type="match status" value="1"/>
</dbReference>